<gene>
    <name evidence="2" type="ORF">CBF35_02065</name>
</gene>
<dbReference type="InterPro" id="IPR046342">
    <property type="entry name" value="CBS_dom_sf"/>
</dbReference>
<sequence>MGAQGNDFLATFNRVEKWLRDEMDQPGSMGFSELVRRLSKRSDLLVRKYQDDLLEIAQLRNAIVHDRISPDFIIAEPNEWVISRLKTIEADLIKPEYVIPRFQKTVTGFDKNVNLSDILSIIAEKGYSQFPIYEQGKFLGLITAHGLGIWMASQDHKNVIEIQGKKVADVLASDRKRHNYRFVDEQTMTYQALEVFLKDPLIETILITKDGNPNGNLIGIIRPRDVFEKYYERKGAL</sequence>
<dbReference type="OrthoDB" id="49104at2"/>
<reference evidence="2 3" key="1">
    <citation type="submission" date="2017-05" db="EMBL/GenBank/DDBJ databases">
        <title>Vagococcus spp. assemblies.</title>
        <authorList>
            <person name="Gulvik C.A."/>
        </authorList>
    </citation>
    <scope>NUCLEOTIDE SEQUENCE [LARGE SCALE GENOMIC DNA]</scope>
    <source>
        <strain evidence="2 3">NCFB 2777</strain>
    </source>
</reference>
<comment type="caution">
    <text evidence="2">The sequence shown here is derived from an EMBL/GenBank/DDBJ whole genome shotgun (WGS) entry which is preliminary data.</text>
</comment>
<accession>A0A429ZUW4</accession>
<organism evidence="2 3">
    <name type="scientific">Vagococcus salmoninarum</name>
    <dbReference type="NCBI Taxonomy" id="2739"/>
    <lineage>
        <taxon>Bacteria</taxon>
        <taxon>Bacillati</taxon>
        <taxon>Bacillota</taxon>
        <taxon>Bacilli</taxon>
        <taxon>Lactobacillales</taxon>
        <taxon>Enterococcaceae</taxon>
        <taxon>Vagococcus</taxon>
    </lineage>
</organism>
<dbReference type="Pfam" id="PF00571">
    <property type="entry name" value="CBS"/>
    <property type="match status" value="1"/>
</dbReference>
<evidence type="ECO:0000259" key="1">
    <source>
        <dbReference type="Pfam" id="PF00571"/>
    </source>
</evidence>
<dbReference type="AlphaFoldDB" id="A0A429ZUW4"/>
<feature type="domain" description="CBS" evidence="1">
    <location>
        <begin position="111"/>
        <end position="145"/>
    </location>
</feature>
<dbReference type="EMBL" id="NGJU01000002">
    <property type="protein sequence ID" value="RST97475.1"/>
    <property type="molecule type" value="Genomic_DNA"/>
</dbReference>
<dbReference type="Proteomes" id="UP000287239">
    <property type="component" value="Unassembled WGS sequence"/>
</dbReference>
<evidence type="ECO:0000313" key="2">
    <source>
        <dbReference type="EMBL" id="RST97475.1"/>
    </source>
</evidence>
<evidence type="ECO:0000313" key="3">
    <source>
        <dbReference type="Proteomes" id="UP000287239"/>
    </source>
</evidence>
<dbReference type="RefSeq" id="WP_126778222.1">
    <property type="nucleotide sequence ID" value="NZ_JBQDMR010000022.1"/>
</dbReference>
<proteinExistence type="predicted"/>
<keyword evidence="3" id="KW-1185">Reference proteome</keyword>
<protein>
    <recommendedName>
        <fullName evidence="1">CBS domain-containing protein</fullName>
    </recommendedName>
</protein>
<dbReference type="InterPro" id="IPR000644">
    <property type="entry name" value="CBS_dom"/>
</dbReference>
<name>A0A429ZUW4_9ENTE</name>
<dbReference type="Gene3D" id="3.10.580.10">
    <property type="entry name" value="CBS-domain"/>
    <property type="match status" value="1"/>
</dbReference>
<dbReference type="GeneID" id="98567140"/>
<dbReference type="SUPFAM" id="SSF54631">
    <property type="entry name" value="CBS-domain pair"/>
    <property type="match status" value="1"/>
</dbReference>